<dbReference type="RefSeq" id="WP_138550454.1">
    <property type="nucleotide sequence ID" value="NZ_PNCH01000012.1"/>
</dbReference>
<reference evidence="1 2" key="1">
    <citation type="submission" date="2018-01" db="EMBL/GenBank/DDBJ databases">
        <authorList>
            <person name="Paulsen S."/>
            <person name="Gram L.K."/>
        </authorList>
    </citation>
    <scope>NUCLEOTIDE SEQUENCE [LARGE SCALE GENOMIC DNA]</scope>
    <source>
        <strain evidence="1 2">S2676</strain>
    </source>
</reference>
<organism evidence="1 2">
    <name type="scientific">Pseudoalteromonas rubra</name>
    <dbReference type="NCBI Taxonomy" id="43658"/>
    <lineage>
        <taxon>Bacteria</taxon>
        <taxon>Pseudomonadati</taxon>
        <taxon>Pseudomonadota</taxon>
        <taxon>Gammaproteobacteria</taxon>
        <taxon>Alteromonadales</taxon>
        <taxon>Pseudoalteromonadaceae</taxon>
        <taxon>Pseudoalteromonas</taxon>
    </lineage>
</organism>
<proteinExistence type="predicted"/>
<reference evidence="2" key="2">
    <citation type="submission" date="2019-06" db="EMBL/GenBank/DDBJ databases">
        <title>Co-occurence of chitin degradation, pigmentation and bioactivity in marine Pseudoalteromonas.</title>
        <authorList>
            <person name="Sonnenschein E.C."/>
            <person name="Bech P.K."/>
        </authorList>
    </citation>
    <scope>NUCLEOTIDE SEQUENCE [LARGE SCALE GENOMIC DNA]</scope>
    <source>
        <strain evidence="2">S2676</strain>
    </source>
</reference>
<evidence type="ECO:0008006" key="3">
    <source>
        <dbReference type="Google" id="ProtNLM"/>
    </source>
</evidence>
<protein>
    <recommendedName>
        <fullName evidence="3">Lipoprotein</fullName>
    </recommendedName>
</protein>
<evidence type="ECO:0000313" key="2">
    <source>
        <dbReference type="Proteomes" id="UP000310249"/>
    </source>
</evidence>
<name>A0A5S3WN75_9GAMM</name>
<comment type="caution">
    <text evidence="1">The sequence shown here is derived from an EMBL/GenBank/DDBJ whole genome shotgun (WGS) entry which is preliminary data.</text>
</comment>
<dbReference type="PROSITE" id="PS51257">
    <property type="entry name" value="PROKAR_LIPOPROTEIN"/>
    <property type="match status" value="1"/>
</dbReference>
<dbReference type="Proteomes" id="UP000310249">
    <property type="component" value="Unassembled WGS sequence"/>
</dbReference>
<dbReference type="EMBL" id="PNCI01000017">
    <property type="protein sequence ID" value="TMP29632.1"/>
    <property type="molecule type" value="Genomic_DNA"/>
</dbReference>
<dbReference type="OrthoDB" id="6309013at2"/>
<evidence type="ECO:0000313" key="1">
    <source>
        <dbReference type="EMBL" id="TMP29632.1"/>
    </source>
</evidence>
<accession>A0A5S3WN75</accession>
<sequence>MKKYLLLSTLVLMGCESKDSNEVKPESFLFKDITLTAIQLDPNYAGKTDISYTGRFPLYEKEQGKVKLSGQDKLIFTGPDRQTVAASNIPKTSTSAEQCCQINISSYPVTSHLYANDNIWEVALTRNSKVIESFDLSLPQMIQFIYPGAASHYEQFIFSGNDVVLTWYPDTAKDLIKIRFSIATQSEGSNLCSGEEFIEREFTTNLSDLNGELVIPADIITLCPQPIDIQVTFSFEDKEKRVVQTKQHKNTVTFFDFKMQQRITLKESVSGKS</sequence>
<dbReference type="AlphaFoldDB" id="A0A5S3WN75"/>
<gene>
    <name evidence="1" type="ORF">CWB99_08505</name>
</gene>